<accession>A0ABP7X8P4</accession>
<sequence length="47" mass="5184">MKEKFSGLRIGYPAIGAGLAGGDWGIILYIIDEELKDANHTFVEFVK</sequence>
<dbReference type="Proteomes" id="UP001500459">
    <property type="component" value="Unassembled WGS sequence"/>
</dbReference>
<dbReference type="EMBL" id="BAABCW010000001">
    <property type="protein sequence ID" value="GAA4107530.1"/>
    <property type="molecule type" value="Genomic_DNA"/>
</dbReference>
<dbReference type="RefSeq" id="WP_344924089.1">
    <property type="nucleotide sequence ID" value="NZ_BAABCW010000001.1"/>
</dbReference>
<proteinExistence type="predicted"/>
<reference evidence="2" key="1">
    <citation type="journal article" date="2019" name="Int. J. Syst. Evol. Microbiol.">
        <title>The Global Catalogue of Microorganisms (GCM) 10K type strain sequencing project: providing services to taxonomists for standard genome sequencing and annotation.</title>
        <authorList>
            <consortium name="The Broad Institute Genomics Platform"/>
            <consortium name="The Broad Institute Genome Sequencing Center for Infectious Disease"/>
            <person name="Wu L."/>
            <person name="Ma J."/>
        </authorList>
    </citation>
    <scope>NUCLEOTIDE SEQUENCE [LARGE SCALE GENOMIC DNA]</scope>
    <source>
        <strain evidence="2">JCM 17106</strain>
    </source>
</reference>
<dbReference type="Gene3D" id="3.40.220.10">
    <property type="entry name" value="Leucine Aminopeptidase, subunit E, domain 1"/>
    <property type="match status" value="1"/>
</dbReference>
<comment type="caution">
    <text evidence="1">The sequence shown here is derived from an EMBL/GenBank/DDBJ whole genome shotgun (WGS) entry which is preliminary data.</text>
</comment>
<keyword evidence="2" id="KW-1185">Reference proteome</keyword>
<evidence type="ECO:0008006" key="3">
    <source>
        <dbReference type="Google" id="ProtNLM"/>
    </source>
</evidence>
<dbReference type="SUPFAM" id="SSF52949">
    <property type="entry name" value="Macro domain-like"/>
    <property type="match status" value="1"/>
</dbReference>
<gene>
    <name evidence="1" type="ORF">GCM10022393_02900</name>
</gene>
<dbReference type="InterPro" id="IPR043472">
    <property type="entry name" value="Macro_dom-like"/>
</dbReference>
<protein>
    <recommendedName>
        <fullName evidence="3">Macro domain-containing protein</fullName>
    </recommendedName>
</protein>
<organism evidence="1 2">
    <name type="scientific">Aquimarina addita</name>
    <dbReference type="NCBI Taxonomy" id="870485"/>
    <lineage>
        <taxon>Bacteria</taxon>
        <taxon>Pseudomonadati</taxon>
        <taxon>Bacteroidota</taxon>
        <taxon>Flavobacteriia</taxon>
        <taxon>Flavobacteriales</taxon>
        <taxon>Flavobacteriaceae</taxon>
        <taxon>Aquimarina</taxon>
    </lineage>
</organism>
<evidence type="ECO:0000313" key="1">
    <source>
        <dbReference type="EMBL" id="GAA4107530.1"/>
    </source>
</evidence>
<evidence type="ECO:0000313" key="2">
    <source>
        <dbReference type="Proteomes" id="UP001500459"/>
    </source>
</evidence>
<name>A0ABP7X8P4_9FLAO</name>